<dbReference type="SMART" id="SM00219">
    <property type="entry name" value="TyrKc"/>
    <property type="match status" value="1"/>
</dbReference>
<dbReference type="InterPro" id="IPR000719">
    <property type="entry name" value="Prot_kinase_dom"/>
</dbReference>
<evidence type="ECO:0000256" key="15">
    <source>
        <dbReference type="SAM" id="SignalP"/>
    </source>
</evidence>
<dbReference type="InterPro" id="IPR001245">
    <property type="entry name" value="Ser-Thr/Tyr_kinase_cat_dom"/>
</dbReference>
<feature type="chain" id="PRO_5008580483" description="Gamma-aminobutyric acid type B receptor subunit 2" evidence="15">
    <location>
        <begin position="18"/>
        <end position="1314"/>
    </location>
</feature>
<feature type="signal peptide" evidence="15">
    <location>
        <begin position="1"/>
        <end position="17"/>
    </location>
</feature>
<dbReference type="GO" id="GO:0004714">
    <property type="term" value="F:transmembrane receptor protein tyrosine kinase activity"/>
    <property type="evidence" value="ECO:0007669"/>
    <property type="project" value="TreeGrafter"/>
</dbReference>
<evidence type="ECO:0000259" key="16">
    <source>
        <dbReference type="PROSITE" id="PS50011"/>
    </source>
</evidence>
<evidence type="ECO:0000256" key="4">
    <source>
        <dbReference type="ARBA" id="ARBA00022692"/>
    </source>
</evidence>
<dbReference type="PRINTS" id="PR00109">
    <property type="entry name" value="TYRKINASE"/>
</dbReference>
<dbReference type="InterPro" id="IPR011009">
    <property type="entry name" value="Kinase-like_dom_sf"/>
</dbReference>
<dbReference type="Pfam" id="PF01094">
    <property type="entry name" value="ANF_receptor"/>
    <property type="match status" value="1"/>
</dbReference>
<evidence type="ECO:0000256" key="5">
    <source>
        <dbReference type="ARBA" id="ARBA00022729"/>
    </source>
</evidence>
<dbReference type="FunFam" id="1.10.510.10:FF:001227">
    <property type="entry name" value="Tyrosine-protein kinase receptor"/>
    <property type="match status" value="1"/>
</dbReference>
<dbReference type="Gene3D" id="3.30.200.20">
    <property type="entry name" value="Phosphorylase Kinase, domain 1"/>
    <property type="match status" value="1"/>
</dbReference>
<sequence length="1314" mass="150724">MWRFWLVLSFLFILVSGQFHCNLKKTEESPVKKYLRFKGIPRTVVLESSQRKFHQITTRILKIFLEEVLLYPNVTIVTKDDNFDNATLIFQRLYGNYGDELPETMINLEVWNPPNDNIINAELSEFVSDLGISGPPTRFGWFTPKSLLHLVPGMDIWRFFRTAESTKYFRLPNVYLTKILQSIRDKKSNRYFCEEPFCRGGIFSPEICENVTCATLLAGFFETTGFVIEHIRKLQLYVEVIWVGPQLEELVPFLTDELTKHNQTSLIFLSWTPSFIVTPNEETYSTIAFPPCEELDSSLMYCKYDLHKVIKLAWSRLRYTANPVHQLLMHVSFTLKEYEEFFQIYQNETKHNTRQDEVMDKVACHWMKTHSNNITTWKNKIRYNNELYIAGIFPLTGSNYNMAGSISQAAALATEAVNKSKILEGYQLKLFSDDGMCQPDVVMKVFINYVMQNRFKQLVGILGPACSDTVEPLAGVSRHFHTVVISYSAEGSSFSDRKKYPYFFRTIGENNQYQQVYLQLLQHLKWAKIGALAEDGHKYSEYLSHMQLVLKKNNITFEFNNKFPPQGNIENIKQYLQEMVQENIRIIIGDVYDDVARTVMCIAYQMGMTAYNSYVWFLPSWLSSDWYDTDKYNKKNNESVECSTEQMVMAINGYFSLSHAPFGPEDSLTHENITVKQWKENFMKSGTNYSTPDKISDYAGYAYDAVWMYAYALRKLYDENSTHLSGLHNENTTKRLVEILKETNFQGVSGTVQFRGRASRISVVHVNQWYFNKSTDKVKSIVGIFEPNNSINNQDPLAGKLKVDDYLIHWLTPDGEIPKDGMIPPPLCLVEGFKNLLGVKDCEIAIVIANVMGFLFIGSILLIVFIRFYQIKKDELEKIKNNNDVLNIANKLDKWEIARVNVVINRKIGEGAFGYVYGGEAFFDGRGWVPAAVKTLKIGSTSEEKLDFLSEAEVMKQFDHKNIIKLMAVCTKNEPVYTVMEFMLYGDLKTFLLARRHLVNDKDNQYGREANEVSSKKLTMMALDVARALSYLAEMKFVHRDVACRNALVSAQKVVKLGDFGMTRLMSDKDYYKFNRKGMLPVRWMSPESLALGIFTPSSDVWSYGVLLYEIVTFGSFPFQGMSNFQVLEHVKAGNTLKIPSGVKPQLEGLIGSCWNVDAKKRPKVSEIVEFLANNPQLLTPCLDVPISSVQIEDSGIGDPILTESLRKFSLPTFRHRTNSTRSQEGQWTVRAMEKGTSPQTWTYNGSTNQDIPLTKLSPLLESRNDNSWNETTEPLLEDSGPKYVIAQPMRKNTSSTTFISTRLNRNSSQDSLI</sequence>
<evidence type="ECO:0000256" key="12">
    <source>
        <dbReference type="ARBA" id="ARBA00073785"/>
    </source>
</evidence>
<feature type="binding site" evidence="13">
    <location>
        <position position="934"/>
    </location>
    <ligand>
        <name>ATP</name>
        <dbReference type="ChEBI" id="CHEBI:30616"/>
    </ligand>
</feature>
<dbReference type="InterPro" id="IPR028082">
    <property type="entry name" value="Peripla_BP_I"/>
</dbReference>
<protein>
    <recommendedName>
        <fullName evidence="12">Gamma-aminobutyric acid type B receptor subunit 2</fullName>
    </recommendedName>
</protein>
<name>A0A1B6CLQ3_9HEMI</name>
<keyword evidence="5 15" id="KW-0732">Signal</keyword>
<evidence type="ECO:0000256" key="8">
    <source>
        <dbReference type="ARBA" id="ARBA00023136"/>
    </source>
</evidence>
<evidence type="ECO:0000256" key="13">
    <source>
        <dbReference type="PROSITE-ProRule" id="PRU10141"/>
    </source>
</evidence>
<dbReference type="Pfam" id="PF07714">
    <property type="entry name" value="PK_Tyr_Ser-Thr"/>
    <property type="match status" value="1"/>
</dbReference>
<dbReference type="SUPFAM" id="SSF56112">
    <property type="entry name" value="Protein kinase-like (PK-like)"/>
    <property type="match status" value="1"/>
</dbReference>
<keyword evidence="13" id="KW-0547">Nucleotide-binding</keyword>
<dbReference type="Gene3D" id="1.10.510.10">
    <property type="entry name" value="Transferase(Phosphotransferase) domain 1"/>
    <property type="match status" value="1"/>
</dbReference>
<feature type="transmembrane region" description="Helical" evidence="14">
    <location>
        <begin position="844"/>
        <end position="869"/>
    </location>
</feature>
<keyword evidence="8 14" id="KW-0472">Membrane</keyword>
<feature type="domain" description="Protein kinase" evidence="16">
    <location>
        <begin position="902"/>
        <end position="1178"/>
    </location>
</feature>
<evidence type="ECO:0000313" key="17">
    <source>
        <dbReference type="EMBL" id="JAS14308.1"/>
    </source>
</evidence>
<keyword evidence="4 14" id="KW-0812">Transmembrane</keyword>
<keyword evidence="7" id="KW-0297">G-protein coupled receptor</keyword>
<dbReference type="GO" id="GO:0007169">
    <property type="term" value="P:cell surface receptor protein tyrosine kinase signaling pathway"/>
    <property type="evidence" value="ECO:0007669"/>
    <property type="project" value="TreeGrafter"/>
</dbReference>
<proteinExistence type="predicted"/>
<dbReference type="PANTHER" id="PTHR24416">
    <property type="entry name" value="TYROSINE-PROTEIN KINASE RECEPTOR"/>
    <property type="match status" value="1"/>
</dbReference>
<dbReference type="Gene3D" id="3.40.50.2300">
    <property type="match status" value="2"/>
</dbReference>
<dbReference type="GO" id="GO:0005524">
    <property type="term" value="F:ATP binding"/>
    <property type="evidence" value="ECO:0007669"/>
    <property type="project" value="UniProtKB-UniRule"/>
</dbReference>
<dbReference type="FunFam" id="3.40.50.2300:FF:000063">
    <property type="entry name" value="Gamma-aminobutyric acid type B receptor subunit"/>
    <property type="match status" value="1"/>
</dbReference>
<dbReference type="CDD" id="cd00192">
    <property type="entry name" value="PTKc"/>
    <property type="match status" value="1"/>
</dbReference>
<evidence type="ECO:0000256" key="14">
    <source>
        <dbReference type="SAM" id="Phobius"/>
    </source>
</evidence>
<dbReference type="PANTHER" id="PTHR24416:SF489">
    <property type="entry name" value="PROTEIN KINASE DOMAIN-CONTAINING PROTEIN"/>
    <property type="match status" value="1"/>
</dbReference>
<keyword evidence="9" id="KW-0675">Receptor</keyword>
<dbReference type="GO" id="GO:0005886">
    <property type="term" value="C:plasma membrane"/>
    <property type="evidence" value="ECO:0007669"/>
    <property type="project" value="UniProtKB-SubCell"/>
</dbReference>
<dbReference type="PROSITE" id="PS00107">
    <property type="entry name" value="PROTEIN_KINASE_ATP"/>
    <property type="match status" value="1"/>
</dbReference>
<dbReference type="InterPro" id="IPR020635">
    <property type="entry name" value="Tyr_kinase_cat_dom"/>
</dbReference>
<evidence type="ECO:0000256" key="6">
    <source>
        <dbReference type="ARBA" id="ARBA00022989"/>
    </source>
</evidence>
<evidence type="ECO:0000256" key="3">
    <source>
        <dbReference type="ARBA" id="ARBA00022475"/>
    </source>
</evidence>
<dbReference type="GO" id="GO:0043235">
    <property type="term" value="C:receptor complex"/>
    <property type="evidence" value="ECO:0007669"/>
    <property type="project" value="TreeGrafter"/>
</dbReference>
<dbReference type="InterPro" id="IPR050122">
    <property type="entry name" value="RTK"/>
</dbReference>
<dbReference type="CDD" id="cd06366">
    <property type="entry name" value="PBP1_GABAb_receptor"/>
    <property type="match status" value="1"/>
</dbReference>
<comment type="subcellular location">
    <subcellularLocation>
        <location evidence="2">Cell membrane</location>
        <topology evidence="2">Multi-pass membrane protein</topology>
    </subcellularLocation>
    <subcellularLocation>
        <location evidence="1">Membrane</location>
        <topology evidence="1">Single-pass membrane protein</topology>
    </subcellularLocation>
</comment>
<evidence type="ECO:0000256" key="2">
    <source>
        <dbReference type="ARBA" id="ARBA00004651"/>
    </source>
</evidence>
<keyword evidence="10" id="KW-0325">Glycoprotein</keyword>
<dbReference type="GO" id="GO:0004930">
    <property type="term" value="F:G protein-coupled receptor activity"/>
    <property type="evidence" value="ECO:0007669"/>
    <property type="project" value="UniProtKB-KW"/>
</dbReference>
<accession>A0A1B6CLQ3</accession>
<evidence type="ECO:0000256" key="10">
    <source>
        <dbReference type="ARBA" id="ARBA00023180"/>
    </source>
</evidence>
<keyword evidence="6 14" id="KW-1133">Transmembrane helix</keyword>
<keyword evidence="11" id="KW-0807">Transducer</keyword>
<evidence type="ECO:0000256" key="9">
    <source>
        <dbReference type="ARBA" id="ARBA00023170"/>
    </source>
</evidence>
<dbReference type="EMBL" id="GEDC01022990">
    <property type="protein sequence ID" value="JAS14308.1"/>
    <property type="molecule type" value="Transcribed_RNA"/>
</dbReference>
<evidence type="ECO:0000256" key="7">
    <source>
        <dbReference type="ARBA" id="ARBA00023040"/>
    </source>
</evidence>
<dbReference type="InterPro" id="IPR017441">
    <property type="entry name" value="Protein_kinase_ATP_BS"/>
</dbReference>
<dbReference type="InterPro" id="IPR001828">
    <property type="entry name" value="ANF_lig-bd_rcpt"/>
</dbReference>
<organism evidence="17">
    <name type="scientific">Clastoptera arizonana</name>
    <name type="common">Arizona spittle bug</name>
    <dbReference type="NCBI Taxonomy" id="38151"/>
    <lineage>
        <taxon>Eukaryota</taxon>
        <taxon>Metazoa</taxon>
        <taxon>Ecdysozoa</taxon>
        <taxon>Arthropoda</taxon>
        <taxon>Hexapoda</taxon>
        <taxon>Insecta</taxon>
        <taxon>Pterygota</taxon>
        <taxon>Neoptera</taxon>
        <taxon>Paraneoptera</taxon>
        <taxon>Hemiptera</taxon>
        <taxon>Auchenorrhyncha</taxon>
        <taxon>Cercopoidea</taxon>
        <taxon>Clastopteridae</taxon>
        <taxon>Clastoptera</taxon>
    </lineage>
</organism>
<reference evidence="17" key="1">
    <citation type="submission" date="2015-12" db="EMBL/GenBank/DDBJ databases">
        <title>De novo transcriptome assembly of four potential Pierce s Disease insect vectors from Arizona vineyards.</title>
        <authorList>
            <person name="Tassone E.E."/>
        </authorList>
    </citation>
    <scope>NUCLEOTIDE SEQUENCE</scope>
</reference>
<keyword evidence="3" id="KW-1003">Cell membrane</keyword>
<dbReference type="PROSITE" id="PS50011">
    <property type="entry name" value="PROTEIN_KINASE_DOM"/>
    <property type="match status" value="1"/>
</dbReference>
<evidence type="ECO:0000256" key="11">
    <source>
        <dbReference type="ARBA" id="ARBA00023224"/>
    </source>
</evidence>
<keyword evidence="13" id="KW-0067">ATP-binding</keyword>
<dbReference type="SUPFAM" id="SSF53822">
    <property type="entry name" value="Periplasmic binding protein-like I"/>
    <property type="match status" value="1"/>
</dbReference>
<evidence type="ECO:0000256" key="1">
    <source>
        <dbReference type="ARBA" id="ARBA00004167"/>
    </source>
</evidence>
<gene>
    <name evidence="17" type="ORF">g.33257</name>
</gene>